<dbReference type="Pfam" id="PF00126">
    <property type="entry name" value="HTH_1"/>
    <property type="match status" value="1"/>
</dbReference>
<dbReference type="PROSITE" id="PS50931">
    <property type="entry name" value="HTH_LYSR"/>
    <property type="match status" value="1"/>
</dbReference>
<comment type="similarity">
    <text evidence="1">Belongs to the LysR transcriptional regulatory family.</text>
</comment>
<keyword evidence="7" id="KW-1185">Reference proteome</keyword>
<evidence type="ECO:0000256" key="4">
    <source>
        <dbReference type="ARBA" id="ARBA00023163"/>
    </source>
</evidence>
<dbReference type="GO" id="GO:0003677">
    <property type="term" value="F:DNA binding"/>
    <property type="evidence" value="ECO:0007669"/>
    <property type="project" value="UniProtKB-KW"/>
</dbReference>
<dbReference type="InterPro" id="IPR036388">
    <property type="entry name" value="WH-like_DNA-bd_sf"/>
</dbReference>
<dbReference type="OrthoDB" id="9803735at2"/>
<proteinExistence type="inferred from homology"/>
<dbReference type="PANTHER" id="PTHR30346">
    <property type="entry name" value="TRANSCRIPTIONAL DUAL REGULATOR HCAR-RELATED"/>
    <property type="match status" value="1"/>
</dbReference>
<evidence type="ECO:0000313" key="6">
    <source>
        <dbReference type="EMBL" id="OKH43985.1"/>
    </source>
</evidence>
<comment type="caution">
    <text evidence="6">The sequence shown here is derived from an EMBL/GenBank/DDBJ whole genome shotgun (WGS) entry which is preliminary data.</text>
</comment>
<keyword evidence="3" id="KW-0238">DNA-binding</keyword>
<evidence type="ECO:0000256" key="3">
    <source>
        <dbReference type="ARBA" id="ARBA00023125"/>
    </source>
</evidence>
<feature type="domain" description="HTH lysR-type" evidence="5">
    <location>
        <begin position="9"/>
        <end position="74"/>
    </location>
</feature>
<organism evidence="6 7">
    <name type="scientific">Phormidium tenue NIES-30</name>
    <dbReference type="NCBI Taxonomy" id="549789"/>
    <lineage>
        <taxon>Bacteria</taxon>
        <taxon>Bacillati</taxon>
        <taxon>Cyanobacteriota</taxon>
        <taxon>Cyanophyceae</taxon>
        <taxon>Oscillatoriophycideae</taxon>
        <taxon>Oscillatoriales</taxon>
        <taxon>Oscillatoriaceae</taxon>
        <taxon>Phormidium</taxon>
    </lineage>
</organism>
<accession>A0A1U7IYT9</accession>
<dbReference type="AlphaFoldDB" id="A0A1U7IYT9"/>
<dbReference type="Pfam" id="PF03466">
    <property type="entry name" value="LysR_substrate"/>
    <property type="match status" value="1"/>
</dbReference>
<dbReference type="PANTHER" id="PTHR30346:SF0">
    <property type="entry name" value="HCA OPERON TRANSCRIPTIONAL ACTIVATOR HCAR"/>
    <property type="match status" value="1"/>
</dbReference>
<dbReference type="Gene3D" id="3.40.190.10">
    <property type="entry name" value="Periplasmic binding protein-like II"/>
    <property type="match status" value="2"/>
</dbReference>
<evidence type="ECO:0000313" key="7">
    <source>
        <dbReference type="Proteomes" id="UP000185557"/>
    </source>
</evidence>
<dbReference type="InterPro" id="IPR000847">
    <property type="entry name" value="LysR_HTH_N"/>
</dbReference>
<name>A0A1U7IYT9_9CYAN</name>
<keyword evidence="4" id="KW-0804">Transcription</keyword>
<protein>
    <submittedName>
        <fullName evidence="6">LysR family transcriptional regulator</fullName>
    </submittedName>
</protein>
<dbReference type="SUPFAM" id="SSF53850">
    <property type="entry name" value="Periplasmic binding protein-like II"/>
    <property type="match status" value="1"/>
</dbReference>
<dbReference type="Gene3D" id="1.10.10.10">
    <property type="entry name" value="Winged helix-like DNA-binding domain superfamily/Winged helix DNA-binding domain"/>
    <property type="match status" value="1"/>
</dbReference>
<dbReference type="CDD" id="cd08414">
    <property type="entry name" value="PBP2_LTTR_aromatics_like"/>
    <property type="match status" value="1"/>
</dbReference>
<reference evidence="6 7" key="1">
    <citation type="submission" date="2016-11" db="EMBL/GenBank/DDBJ databases">
        <title>Draft Genome Sequences of Nine Cyanobacterial Strains from Diverse Habitats.</title>
        <authorList>
            <person name="Zhu T."/>
            <person name="Hou S."/>
            <person name="Lu X."/>
            <person name="Hess W.R."/>
        </authorList>
    </citation>
    <scope>NUCLEOTIDE SEQUENCE [LARGE SCALE GENOMIC DNA]</scope>
    <source>
        <strain evidence="6 7">NIES-30</strain>
    </source>
</reference>
<dbReference type="GO" id="GO:0032993">
    <property type="term" value="C:protein-DNA complex"/>
    <property type="evidence" value="ECO:0007669"/>
    <property type="project" value="TreeGrafter"/>
</dbReference>
<dbReference type="InterPro" id="IPR036390">
    <property type="entry name" value="WH_DNA-bd_sf"/>
</dbReference>
<dbReference type="EMBL" id="MRCG01000027">
    <property type="protein sequence ID" value="OKH43985.1"/>
    <property type="molecule type" value="Genomic_DNA"/>
</dbReference>
<evidence type="ECO:0000256" key="1">
    <source>
        <dbReference type="ARBA" id="ARBA00009437"/>
    </source>
</evidence>
<dbReference type="GO" id="GO:0003700">
    <property type="term" value="F:DNA-binding transcription factor activity"/>
    <property type="evidence" value="ECO:0007669"/>
    <property type="project" value="InterPro"/>
</dbReference>
<dbReference type="SUPFAM" id="SSF46785">
    <property type="entry name" value="Winged helix' DNA-binding domain"/>
    <property type="match status" value="1"/>
</dbReference>
<dbReference type="Proteomes" id="UP000185557">
    <property type="component" value="Unassembled WGS sequence"/>
</dbReference>
<dbReference type="InterPro" id="IPR005119">
    <property type="entry name" value="LysR_subst-bd"/>
</dbReference>
<dbReference type="STRING" id="549789.NIES30_23680"/>
<keyword evidence="2" id="KW-0805">Transcription regulation</keyword>
<sequence length="320" mass="36115">MEFQHLNQFELRQICYFLAVVQSNNNFTEAAKRLGIKQPPLSQRIQALEELLSTDPKTVVVKLFDRSKRPIELTEAGQAFLIEAQQALIHLDRAVSHARQASQGEIGRLIIGMNNSIANTILPEIVQSFQQRFPKVELELHEVTIQQEIQMLKNHQLDIVFQRSPSFEQNDSALSYQPILEEYFVVALPTSHALAEQAKIPLQALANEAIILPSLDVLPFYEKIITLCREAGFEPKINRTVTVTGVVTLLSLVAAGAGVSILPNHVQTLHREGVAYRSLQNATLNRQIAVVWRQEDTSTVLRQFLRVVQEIVNLSLIDSW</sequence>
<evidence type="ECO:0000259" key="5">
    <source>
        <dbReference type="PROSITE" id="PS50931"/>
    </source>
</evidence>
<evidence type="ECO:0000256" key="2">
    <source>
        <dbReference type="ARBA" id="ARBA00023015"/>
    </source>
</evidence>
<gene>
    <name evidence="6" type="ORF">NIES30_23680</name>
</gene>